<protein>
    <submittedName>
        <fullName evidence="2">Uncharacterized protein</fullName>
    </submittedName>
</protein>
<comment type="caution">
    <text evidence="2">The sequence shown here is derived from an EMBL/GenBank/DDBJ whole genome shotgun (WGS) entry which is preliminary data.</text>
</comment>
<evidence type="ECO:0000313" key="2">
    <source>
        <dbReference type="EMBL" id="CAB1422906.1"/>
    </source>
</evidence>
<keyword evidence="3" id="KW-1185">Reference proteome</keyword>
<feature type="region of interest" description="Disordered" evidence="1">
    <location>
        <begin position="88"/>
        <end position="107"/>
    </location>
</feature>
<organism evidence="2 3">
    <name type="scientific">Pleuronectes platessa</name>
    <name type="common">European plaice</name>
    <dbReference type="NCBI Taxonomy" id="8262"/>
    <lineage>
        <taxon>Eukaryota</taxon>
        <taxon>Metazoa</taxon>
        <taxon>Chordata</taxon>
        <taxon>Craniata</taxon>
        <taxon>Vertebrata</taxon>
        <taxon>Euteleostomi</taxon>
        <taxon>Actinopterygii</taxon>
        <taxon>Neopterygii</taxon>
        <taxon>Teleostei</taxon>
        <taxon>Neoteleostei</taxon>
        <taxon>Acanthomorphata</taxon>
        <taxon>Carangaria</taxon>
        <taxon>Pleuronectiformes</taxon>
        <taxon>Pleuronectoidei</taxon>
        <taxon>Pleuronectidae</taxon>
        <taxon>Pleuronectes</taxon>
    </lineage>
</organism>
<reference evidence="2" key="1">
    <citation type="submission" date="2020-03" db="EMBL/GenBank/DDBJ databases">
        <authorList>
            <person name="Weist P."/>
        </authorList>
    </citation>
    <scope>NUCLEOTIDE SEQUENCE</scope>
</reference>
<sequence length="107" mass="11682">MVTPPPSDGEEKRCLRCHWKKEDEAAHPPPPPSTPPSVISSCTACDVLPSICLYRRLAGRRLRPLRAGFICFSSSTPAAEDHIISASIRTPPGAGEGVWGERERPYC</sequence>
<evidence type="ECO:0000313" key="3">
    <source>
        <dbReference type="Proteomes" id="UP001153269"/>
    </source>
</evidence>
<gene>
    <name evidence="2" type="ORF">PLEPLA_LOCUS10824</name>
</gene>
<dbReference type="Proteomes" id="UP001153269">
    <property type="component" value="Unassembled WGS sequence"/>
</dbReference>
<name>A0A9N7U2P5_PLEPL</name>
<accession>A0A9N7U2P5</accession>
<dbReference type="EMBL" id="CADEAL010000619">
    <property type="protein sequence ID" value="CAB1422906.1"/>
    <property type="molecule type" value="Genomic_DNA"/>
</dbReference>
<evidence type="ECO:0000256" key="1">
    <source>
        <dbReference type="SAM" id="MobiDB-lite"/>
    </source>
</evidence>
<proteinExistence type="predicted"/>
<dbReference type="AlphaFoldDB" id="A0A9N7U2P5"/>